<dbReference type="AlphaFoldDB" id="A0AAD5T9E6"/>
<evidence type="ECO:0000313" key="2">
    <source>
        <dbReference type="Proteomes" id="UP001211907"/>
    </source>
</evidence>
<protein>
    <submittedName>
        <fullName evidence="1">Uncharacterized protein</fullName>
    </submittedName>
</protein>
<dbReference type="GO" id="GO:0030427">
    <property type="term" value="C:site of polarized growth"/>
    <property type="evidence" value="ECO:0007669"/>
    <property type="project" value="TreeGrafter"/>
</dbReference>
<dbReference type="GO" id="GO:0000902">
    <property type="term" value="P:cell morphogenesis"/>
    <property type="evidence" value="ECO:0007669"/>
    <property type="project" value="InterPro"/>
</dbReference>
<name>A0AAD5T9E6_9FUNG</name>
<accession>A0AAD5T9E6</accession>
<reference evidence="1" key="1">
    <citation type="submission" date="2020-05" db="EMBL/GenBank/DDBJ databases">
        <title>Phylogenomic resolution of chytrid fungi.</title>
        <authorList>
            <person name="Stajich J.E."/>
            <person name="Amses K."/>
            <person name="Simmons R."/>
            <person name="Seto K."/>
            <person name="Myers J."/>
            <person name="Bonds A."/>
            <person name="Quandt C.A."/>
            <person name="Barry K."/>
            <person name="Liu P."/>
            <person name="Grigoriev I."/>
            <person name="Longcore J.E."/>
            <person name="James T.Y."/>
        </authorList>
    </citation>
    <scope>NUCLEOTIDE SEQUENCE</scope>
    <source>
        <strain evidence="1">JEL0513</strain>
    </source>
</reference>
<feature type="non-terminal residue" evidence="1">
    <location>
        <position position="823"/>
    </location>
</feature>
<dbReference type="GO" id="GO:0005938">
    <property type="term" value="C:cell cortex"/>
    <property type="evidence" value="ECO:0007669"/>
    <property type="project" value="TreeGrafter"/>
</dbReference>
<gene>
    <name evidence="1" type="ORF">HK100_003070</name>
</gene>
<dbReference type="EMBL" id="JADGJH010000174">
    <property type="protein sequence ID" value="KAJ3135054.1"/>
    <property type="molecule type" value="Genomic_DNA"/>
</dbReference>
<evidence type="ECO:0000313" key="1">
    <source>
        <dbReference type="EMBL" id="KAJ3135054.1"/>
    </source>
</evidence>
<proteinExistence type="predicted"/>
<keyword evidence="2" id="KW-1185">Reference proteome</keyword>
<dbReference type="PANTHER" id="PTHR12295">
    <property type="entry name" value="FURRY-RELATED"/>
    <property type="match status" value="1"/>
</dbReference>
<organism evidence="1 2">
    <name type="scientific">Physocladia obscura</name>
    <dbReference type="NCBI Taxonomy" id="109957"/>
    <lineage>
        <taxon>Eukaryota</taxon>
        <taxon>Fungi</taxon>
        <taxon>Fungi incertae sedis</taxon>
        <taxon>Chytridiomycota</taxon>
        <taxon>Chytridiomycota incertae sedis</taxon>
        <taxon>Chytridiomycetes</taxon>
        <taxon>Chytridiales</taxon>
        <taxon>Chytriomycetaceae</taxon>
        <taxon>Physocladia</taxon>
    </lineage>
</organism>
<sequence>MSSLSFGGNYVEFQEIDFALEPITDTANLIFPEKDHLTLKKIRQNIGSLTFCGIYNLLNADKTVRCRAFKFLREIFIKFGESQETVEELDGYAPKMVMRAGEPLKKIAIRISQLASTFFSFDAQSFFWEAVRCSRTATKNEQEILLVSSQQIILEVVLPWARFVNFSEIDEDLVFAEFFRYLMDATFYRPKFVDEVREIWTSIASAPEFGSGNSEVLTEMLLHVRGKLGRYCDGIETLLHQLFKLHHITVTDSAIFYLQSCSLPWEQDLEKNAGIRQKIRPIVKDYVSVLHIALTGSQYDNLLEYANLTSASVALMGELFIQDFSVLRQYLPVALNYSLLCLPTQFNDRNGVVDLIMSLIDGYWGSRGIVGEQASNSKLMQKLISLKQYITAPYEIVWSDTTSVSDEVGLASSGISSTKTTAKQFNVQIEDFVPLILGIFEMECSTLIVDVADEVISWAQDPYMDPETSARALNILSILIKSHPDVLSDSLEAFPSRVVDQVSNLLAMQLEVKNPDLTMINDSGKKRKIKSSERILLRLTHLHGILMDLSSYDFDERCLLFWESICLLKLPCELFPEIWTTAAQNCLTFLKRSDLEPSQLAHHFVPVEQFVKGIQPILINSLFSKNQQAQEQSFELLVLAWTVLPAEIVDSGPTGLFYTCLYVIVWIFTLLRKDPVAVLKEQPILKEIISDFQRVLSSAGALEFAGMIKSLQAAYDIDEDSDVTLIDQLVEKCTANVSQIYFPNFIANAVEFCTYFIQFGPPHAATSLKMLQVFWSLAQRSPSYIGTFKSLIRKLAFFGDRKEIDELFSFILSENEDSEDPIK</sequence>
<dbReference type="PANTHER" id="PTHR12295:SF30">
    <property type="entry name" value="PROTEIN FURRY"/>
    <property type="match status" value="1"/>
</dbReference>
<dbReference type="InterPro" id="IPR016024">
    <property type="entry name" value="ARM-type_fold"/>
</dbReference>
<dbReference type="SUPFAM" id="SSF48371">
    <property type="entry name" value="ARM repeat"/>
    <property type="match status" value="1"/>
</dbReference>
<comment type="caution">
    <text evidence="1">The sequence shown here is derived from an EMBL/GenBank/DDBJ whole genome shotgun (WGS) entry which is preliminary data.</text>
</comment>
<dbReference type="InterPro" id="IPR039867">
    <property type="entry name" value="Furry/Tao3/Mor2"/>
</dbReference>
<dbReference type="Proteomes" id="UP001211907">
    <property type="component" value="Unassembled WGS sequence"/>
</dbReference>